<evidence type="ECO:0000259" key="2">
    <source>
        <dbReference type="Pfam" id="PF08241"/>
    </source>
</evidence>
<dbReference type="SUPFAM" id="SSF53335">
    <property type="entry name" value="S-adenosyl-L-methionine-dependent methyltransferases"/>
    <property type="match status" value="1"/>
</dbReference>
<dbReference type="GO" id="GO:0032259">
    <property type="term" value="P:methylation"/>
    <property type="evidence" value="ECO:0007669"/>
    <property type="project" value="UniProtKB-KW"/>
</dbReference>
<dbReference type="STRING" id="688867.SAMN05660236_5330"/>
<keyword evidence="3" id="KW-0489">Methyltransferase</keyword>
<dbReference type="RefSeq" id="WP_079689810.1">
    <property type="nucleotide sequence ID" value="NZ_FUZU01000004.1"/>
</dbReference>
<dbReference type="OrthoDB" id="9770553at2"/>
<dbReference type="GO" id="GO:0008757">
    <property type="term" value="F:S-adenosylmethionine-dependent methyltransferase activity"/>
    <property type="evidence" value="ECO:0007669"/>
    <property type="project" value="InterPro"/>
</dbReference>
<evidence type="ECO:0000313" key="4">
    <source>
        <dbReference type="Proteomes" id="UP000190961"/>
    </source>
</evidence>
<organism evidence="3 4">
    <name type="scientific">Ohtaekwangia koreensis</name>
    <dbReference type="NCBI Taxonomy" id="688867"/>
    <lineage>
        <taxon>Bacteria</taxon>
        <taxon>Pseudomonadati</taxon>
        <taxon>Bacteroidota</taxon>
        <taxon>Cytophagia</taxon>
        <taxon>Cytophagales</taxon>
        <taxon>Fulvivirgaceae</taxon>
        <taxon>Ohtaekwangia</taxon>
    </lineage>
</organism>
<dbReference type="AlphaFoldDB" id="A0A1T5MFS7"/>
<dbReference type="PANTHER" id="PTHR44068:SF11">
    <property type="entry name" value="GERANYL DIPHOSPHATE 2-C-METHYLTRANSFERASE"/>
    <property type="match status" value="1"/>
</dbReference>
<evidence type="ECO:0000256" key="1">
    <source>
        <dbReference type="ARBA" id="ARBA00022679"/>
    </source>
</evidence>
<dbReference type="InterPro" id="IPR050447">
    <property type="entry name" value="Erg6_SMT_methyltransf"/>
</dbReference>
<dbReference type="InterPro" id="IPR029063">
    <property type="entry name" value="SAM-dependent_MTases_sf"/>
</dbReference>
<dbReference type="InterPro" id="IPR013216">
    <property type="entry name" value="Methyltransf_11"/>
</dbReference>
<sequence>MINFIIYVLKRFAWFKRLNAKITYEILAKYIPASNWQFMNYGYIATKEESKLCITQHQGTQFYPLCMYHYLASMAEIRGKHILEVGSGRGGGAKHVTSFFSPSLYIGMDLAQSAVDLASKLHNSSNLKFIQGSAESIPLADNSVDVVLNVESSHAYGSVEKFLDEVRRVLKPGGYLLLVDFRSKENMAVFKEQLLASGLDCLGEEDISDNVVRSIEAEDENKKKHIESLVPPRWQKLFNEFAGVVGSKFHCTLKDRSRLYYRFVLQKSAMAA</sequence>
<accession>A0A1T5MFS7</accession>
<dbReference type="EMBL" id="FUZU01000004">
    <property type="protein sequence ID" value="SKC87087.1"/>
    <property type="molecule type" value="Genomic_DNA"/>
</dbReference>
<gene>
    <name evidence="3" type="ORF">SAMN05660236_5330</name>
</gene>
<keyword evidence="4" id="KW-1185">Reference proteome</keyword>
<dbReference type="PANTHER" id="PTHR44068">
    <property type="entry name" value="ZGC:194242"/>
    <property type="match status" value="1"/>
</dbReference>
<feature type="domain" description="Methyltransferase type 11" evidence="2">
    <location>
        <begin position="83"/>
        <end position="177"/>
    </location>
</feature>
<keyword evidence="1 3" id="KW-0808">Transferase</keyword>
<evidence type="ECO:0000313" key="3">
    <source>
        <dbReference type="EMBL" id="SKC87087.1"/>
    </source>
</evidence>
<dbReference type="Proteomes" id="UP000190961">
    <property type="component" value="Unassembled WGS sequence"/>
</dbReference>
<proteinExistence type="predicted"/>
<dbReference type="Pfam" id="PF08241">
    <property type="entry name" value="Methyltransf_11"/>
    <property type="match status" value="1"/>
</dbReference>
<protein>
    <submittedName>
        <fullName evidence="3">Methyltransferase domain-containing protein</fullName>
    </submittedName>
</protein>
<name>A0A1T5MFS7_9BACT</name>
<reference evidence="3 4" key="1">
    <citation type="submission" date="2017-02" db="EMBL/GenBank/DDBJ databases">
        <authorList>
            <person name="Peterson S.W."/>
        </authorList>
    </citation>
    <scope>NUCLEOTIDE SEQUENCE [LARGE SCALE GENOMIC DNA]</scope>
    <source>
        <strain evidence="3 4">DSM 25262</strain>
    </source>
</reference>
<dbReference type="Gene3D" id="3.40.50.150">
    <property type="entry name" value="Vaccinia Virus protein VP39"/>
    <property type="match status" value="1"/>
</dbReference>
<dbReference type="CDD" id="cd02440">
    <property type="entry name" value="AdoMet_MTases"/>
    <property type="match status" value="1"/>
</dbReference>